<dbReference type="NCBIfam" id="TIGR01414">
    <property type="entry name" value="autotrans_barl"/>
    <property type="match status" value="1"/>
</dbReference>
<comment type="caution">
    <text evidence="1">The sequence shown here is derived from an EMBL/GenBank/DDBJ whole genome shotgun (WGS) entry which is preliminary data.</text>
</comment>
<proteinExistence type="predicted"/>
<gene>
    <name evidence="1" type="ORF">PAMC26510_11050</name>
</gene>
<accession>A0A242MZV5</accession>
<dbReference type="Gene3D" id="2.40.128.130">
    <property type="entry name" value="Autotransporter beta-domain"/>
    <property type="match status" value="1"/>
</dbReference>
<dbReference type="InterPro" id="IPR006315">
    <property type="entry name" value="OM_autotransptr_brl_dom"/>
</dbReference>
<reference evidence="1 2" key="1">
    <citation type="submission" date="2017-03" db="EMBL/GenBank/DDBJ databases">
        <title>Genome analysis of strain PAMC 26510.</title>
        <authorList>
            <person name="Oh H.-M."/>
            <person name="Yang J.-A."/>
        </authorList>
    </citation>
    <scope>NUCLEOTIDE SEQUENCE [LARGE SCALE GENOMIC DNA]</scope>
    <source>
        <strain evidence="1 2">PAMC 26510</strain>
    </source>
</reference>
<sequence length="76" mass="7911">MPRVFLNFCGAARTDESPLGQAGFVLDCGAADDTAVVEVGLDVSVGKSATVGISHSGQYGGGYRDNAIQGNVMWRF</sequence>
<dbReference type="EMBL" id="NBTY01000055">
    <property type="protein sequence ID" value="OTP76935.1"/>
    <property type="molecule type" value="Genomic_DNA"/>
</dbReference>
<protein>
    <recommendedName>
        <fullName evidence="3">Autotransporter domain-containing protein</fullName>
    </recommendedName>
</protein>
<evidence type="ECO:0000313" key="1">
    <source>
        <dbReference type="EMBL" id="OTP76935.1"/>
    </source>
</evidence>
<evidence type="ECO:0008006" key="3">
    <source>
        <dbReference type="Google" id="ProtNLM"/>
    </source>
</evidence>
<dbReference type="AlphaFoldDB" id="A0A242MZV5"/>
<name>A0A242MZV5_CABSO</name>
<evidence type="ECO:0000313" key="2">
    <source>
        <dbReference type="Proteomes" id="UP000194546"/>
    </source>
</evidence>
<dbReference type="InterPro" id="IPR036709">
    <property type="entry name" value="Autotransporte_beta_dom_sf"/>
</dbReference>
<dbReference type="GO" id="GO:0019867">
    <property type="term" value="C:outer membrane"/>
    <property type="evidence" value="ECO:0007669"/>
    <property type="project" value="InterPro"/>
</dbReference>
<dbReference type="Proteomes" id="UP000194546">
    <property type="component" value="Unassembled WGS sequence"/>
</dbReference>
<dbReference type="SUPFAM" id="SSF103515">
    <property type="entry name" value="Autotransporter"/>
    <property type="match status" value="1"/>
</dbReference>
<organism evidence="1 2">
    <name type="scientific">Caballeronia sordidicola</name>
    <name type="common">Burkholderia sordidicola</name>
    <dbReference type="NCBI Taxonomy" id="196367"/>
    <lineage>
        <taxon>Bacteria</taxon>
        <taxon>Pseudomonadati</taxon>
        <taxon>Pseudomonadota</taxon>
        <taxon>Betaproteobacteria</taxon>
        <taxon>Burkholderiales</taxon>
        <taxon>Burkholderiaceae</taxon>
        <taxon>Caballeronia</taxon>
    </lineage>
</organism>
<dbReference type="RefSeq" id="WP_086381242.1">
    <property type="nucleotide sequence ID" value="NZ_NBTY01000055.1"/>
</dbReference>